<sequence length="334" mass="36256">PELRAVLPESRLQQVLDRADARINAASATTAAAQQRDARSLLVAGSSSGQLEGAPLFVRMLRLDSLRDALLMDGEQSLAGGRAVHFLRFWQAMQELFRRLNSTSEQKDEEPLAEEMAALRDAILRRAESPGSLSGAWLQEQVAAARAMSADEAAWVPLEQAVAPLGETRGSDPHCEEGPAGPGNEKRRRRQLSLEEATLPLMTWLRDMAEDYGSGCRAAKVQAVRDVAGCSLREACFDLGAQGWDVEAALVRHFGGQNPVGEARPSTGSGWSTHGAKLRRSEVECPICVEPYAGAVLRPVVMRCCFQVLCKPCQGHLLQSDGYHCPFCRGIAPL</sequence>
<gene>
    <name evidence="4" type="ORF">PGLA1383_LOCUS19058</name>
</gene>
<dbReference type="InterPro" id="IPR001841">
    <property type="entry name" value="Znf_RING"/>
</dbReference>
<evidence type="ECO:0000256" key="1">
    <source>
        <dbReference type="PROSITE-ProRule" id="PRU00175"/>
    </source>
</evidence>
<keyword evidence="5" id="KW-1185">Reference proteome</keyword>
<accession>A0A813EF42</accession>
<evidence type="ECO:0000313" key="5">
    <source>
        <dbReference type="Proteomes" id="UP000654075"/>
    </source>
</evidence>
<feature type="non-terminal residue" evidence="4">
    <location>
        <position position="1"/>
    </location>
</feature>
<evidence type="ECO:0000313" key="4">
    <source>
        <dbReference type="EMBL" id="CAE8600751.1"/>
    </source>
</evidence>
<organism evidence="4 5">
    <name type="scientific">Polarella glacialis</name>
    <name type="common">Dinoflagellate</name>
    <dbReference type="NCBI Taxonomy" id="89957"/>
    <lineage>
        <taxon>Eukaryota</taxon>
        <taxon>Sar</taxon>
        <taxon>Alveolata</taxon>
        <taxon>Dinophyceae</taxon>
        <taxon>Suessiales</taxon>
        <taxon>Suessiaceae</taxon>
        <taxon>Polarella</taxon>
    </lineage>
</organism>
<keyword evidence="1" id="KW-0479">Metal-binding</keyword>
<protein>
    <recommendedName>
        <fullName evidence="3">RING-type domain-containing protein</fullName>
    </recommendedName>
</protein>
<keyword evidence="1" id="KW-0862">Zinc</keyword>
<reference evidence="4" key="1">
    <citation type="submission" date="2021-02" db="EMBL/GenBank/DDBJ databases">
        <authorList>
            <person name="Dougan E. K."/>
            <person name="Rhodes N."/>
            <person name="Thang M."/>
            <person name="Chan C."/>
        </authorList>
    </citation>
    <scope>NUCLEOTIDE SEQUENCE</scope>
</reference>
<dbReference type="Proteomes" id="UP000654075">
    <property type="component" value="Unassembled WGS sequence"/>
</dbReference>
<dbReference type="OrthoDB" id="438099at2759"/>
<keyword evidence="1" id="KW-0863">Zinc-finger</keyword>
<proteinExistence type="predicted"/>
<feature type="non-terminal residue" evidence="4">
    <location>
        <position position="334"/>
    </location>
</feature>
<dbReference type="EMBL" id="CAJNNV010012410">
    <property type="protein sequence ID" value="CAE8600751.1"/>
    <property type="molecule type" value="Genomic_DNA"/>
</dbReference>
<dbReference type="AlphaFoldDB" id="A0A813EF42"/>
<name>A0A813EF42_POLGL</name>
<feature type="domain" description="RING-type" evidence="3">
    <location>
        <begin position="285"/>
        <end position="329"/>
    </location>
</feature>
<dbReference type="SUPFAM" id="SSF57850">
    <property type="entry name" value="RING/U-box"/>
    <property type="match status" value="1"/>
</dbReference>
<dbReference type="Gene3D" id="3.30.40.10">
    <property type="entry name" value="Zinc/RING finger domain, C3HC4 (zinc finger)"/>
    <property type="match status" value="1"/>
</dbReference>
<dbReference type="InterPro" id="IPR013083">
    <property type="entry name" value="Znf_RING/FYVE/PHD"/>
</dbReference>
<dbReference type="PROSITE" id="PS50089">
    <property type="entry name" value="ZF_RING_2"/>
    <property type="match status" value="1"/>
</dbReference>
<evidence type="ECO:0000256" key="2">
    <source>
        <dbReference type="SAM" id="MobiDB-lite"/>
    </source>
</evidence>
<comment type="caution">
    <text evidence="4">The sequence shown here is derived from an EMBL/GenBank/DDBJ whole genome shotgun (WGS) entry which is preliminary data.</text>
</comment>
<dbReference type="GO" id="GO:0008270">
    <property type="term" value="F:zinc ion binding"/>
    <property type="evidence" value="ECO:0007669"/>
    <property type="project" value="UniProtKB-KW"/>
</dbReference>
<feature type="region of interest" description="Disordered" evidence="2">
    <location>
        <begin position="165"/>
        <end position="190"/>
    </location>
</feature>
<evidence type="ECO:0000259" key="3">
    <source>
        <dbReference type="PROSITE" id="PS50089"/>
    </source>
</evidence>